<dbReference type="Proteomes" id="UP000887563">
    <property type="component" value="Unplaced"/>
</dbReference>
<evidence type="ECO:0000259" key="4">
    <source>
        <dbReference type="PROSITE" id="PS50127"/>
    </source>
</evidence>
<organism evidence="5 6">
    <name type="scientific">Meloidogyne incognita</name>
    <name type="common">Southern root-knot nematode worm</name>
    <name type="synonym">Oxyuris incognita</name>
    <dbReference type="NCBI Taxonomy" id="6306"/>
    <lineage>
        <taxon>Eukaryota</taxon>
        <taxon>Metazoa</taxon>
        <taxon>Ecdysozoa</taxon>
        <taxon>Nematoda</taxon>
        <taxon>Chromadorea</taxon>
        <taxon>Rhabditida</taxon>
        <taxon>Tylenchina</taxon>
        <taxon>Tylenchomorpha</taxon>
        <taxon>Tylenchoidea</taxon>
        <taxon>Meloidogynidae</taxon>
        <taxon>Meloidogyninae</taxon>
        <taxon>Meloidogyne</taxon>
        <taxon>Meloidogyne incognita group</taxon>
    </lineage>
</organism>
<keyword evidence="3" id="KW-1133">Transmembrane helix</keyword>
<dbReference type="WBParaSite" id="Minc3s01887g26975">
    <property type="protein sequence ID" value="Minc3s01887g26975"/>
    <property type="gene ID" value="Minc3s01887g26975"/>
</dbReference>
<dbReference type="Pfam" id="PF00179">
    <property type="entry name" value="UQ_con"/>
    <property type="match status" value="1"/>
</dbReference>
<keyword evidence="1" id="KW-0479">Metal-binding</keyword>
<evidence type="ECO:0000256" key="2">
    <source>
        <dbReference type="SAM" id="MobiDB-lite"/>
    </source>
</evidence>
<dbReference type="GO" id="GO:0032446">
    <property type="term" value="P:protein modification by small protein conjugation"/>
    <property type="evidence" value="ECO:0007669"/>
    <property type="project" value="UniProtKB-ARBA"/>
</dbReference>
<dbReference type="SUPFAM" id="SSF54495">
    <property type="entry name" value="UBC-like"/>
    <property type="match status" value="1"/>
</dbReference>
<feature type="transmembrane region" description="Helical" evidence="3">
    <location>
        <begin position="293"/>
        <end position="312"/>
    </location>
</feature>
<keyword evidence="3" id="KW-0812">Transmembrane</keyword>
<dbReference type="AlphaFoldDB" id="A0A914MHB3"/>
<keyword evidence="3" id="KW-0472">Membrane</keyword>
<dbReference type="InterPro" id="IPR000608">
    <property type="entry name" value="UBC"/>
</dbReference>
<evidence type="ECO:0000313" key="6">
    <source>
        <dbReference type="WBParaSite" id="Minc3s01887g26975"/>
    </source>
</evidence>
<dbReference type="GO" id="GO:0046872">
    <property type="term" value="F:metal ion binding"/>
    <property type="evidence" value="ECO:0007669"/>
    <property type="project" value="UniProtKB-KW"/>
</dbReference>
<proteinExistence type="predicted"/>
<evidence type="ECO:0000256" key="1">
    <source>
        <dbReference type="ARBA" id="ARBA00022723"/>
    </source>
</evidence>
<dbReference type="Gene3D" id="3.10.110.10">
    <property type="entry name" value="Ubiquitin Conjugating Enzyme"/>
    <property type="match status" value="1"/>
</dbReference>
<dbReference type="SMART" id="SM00212">
    <property type="entry name" value="UBCc"/>
    <property type="match status" value="1"/>
</dbReference>
<sequence length="324" mass="36745">MNSENSQTNSVQNANELNSQRSTGVKRLLNEAKELCKPNELFHAQPLEITRMWPGGFSPRSPPGYALENLFEWHFTVRGPPDTVYSEGVYHGRILLPVEYPMKPPNLRLLTPNGRFETNKNICLSISGYHPETWLPSWSIRTALLALIGFMPTHSAGALGSLECSPEERQRLAIMSLDWNCPQCGIKMRDVLPQIEKNEDTKRLIEAVKNVSCKQTVPLEENSSSPEIASTLESIVREVVDTSENNLINDSPQQIEESTQQISISNNNILPNTQQQQQLIQPSSRPFLLENPLIWIFVLSILFFALFFRRLLSQNIGDESKQKF</sequence>
<feature type="domain" description="UBC core" evidence="4">
    <location>
        <begin position="23"/>
        <end position="190"/>
    </location>
</feature>
<evidence type="ECO:0000313" key="5">
    <source>
        <dbReference type="Proteomes" id="UP000887563"/>
    </source>
</evidence>
<dbReference type="InterPro" id="IPR016135">
    <property type="entry name" value="UBQ-conjugating_enzyme/RWD"/>
</dbReference>
<evidence type="ECO:0000256" key="3">
    <source>
        <dbReference type="SAM" id="Phobius"/>
    </source>
</evidence>
<protein>
    <submittedName>
        <fullName evidence="6">UBC core domain-containing protein</fullName>
    </submittedName>
</protein>
<dbReference type="PANTHER" id="PTHR24067">
    <property type="entry name" value="UBIQUITIN-CONJUGATING ENZYME E2"/>
    <property type="match status" value="1"/>
</dbReference>
<keyword evidence="5" id="KW-1185">Reference proteome</keyword>
<name>A0A914MHB3_MELIC</name>
<dbReference type="FunFam" id="3.10.110.10:FF:000086">
    <property type="entry name" value="Ubiquitin-conjugating enzyme E2 J1"/>
    <property type="match status" value="1"/>
</dbReference>
<reference evidence="6" key="1">
    <citation type="submission" date="2022-11" db="UniProtKB">
        <authorList>
            <consortium name="WormBaseParasite"/>
        </authorList>
    </citation>
    <scope>IDENTIFICATION</scope>
</reference>
<dbReference type="PROSITE" id="PS50127">
    <property type="entry name" value="UBC_2"/>
    <property type="match status" value="1"/>
</dbReference>
<feature type="region of interest" description="Disordered" evidence="2">
    <location>
        <begin position="1"/>
        <end position="22"/>
    </location>
</feature>
<dbReference type="CDD" id="cd23799">
    <property type="entry name" value="UBCc_UBE2J"/>
    <property type="match status" value="1"/>
</dbReference>
<dbReference type="InterPro" id="IPR018527">
    <property type="entry name" value="Rubredoxin_Fe_BS"/>
</dbReference>
<dbReference type="PROSITE" id="PS00202">
    <property type="entry name" value="RUBREDOXIN"/>
    <property type="match status" value="1"/>
</dbReference>
<accession>A0A914MHB3</accession>
<dbReference type="InterPro" id="IPR050113">
    <property type="entry name" value="Ub_conjugating_enzyme"/>
</dbReference>